<proteinExistence type="predicted"/>
<dbReference type="Proteomes" id="UP000887565">
    <property type="component" value="Unplaced"/>
</dbReference>
<keyword evidence="1" id="KW-0472">Membrane</keyword>
<reference evidence="3" key="1">
    <citation type="submission" date="2022-11" db="UniProtKB">
        <authorList>
            <consortium name="WormBaseParasite"/>
        </authorList>
    </citation>
    <scope>IDENTIFICATION</scope>
</reference>
<dbReference type="WBParaSite" id="nRc.2.0.1.t04804-RA">
    <property type="protein sequence ID" value="nRc.2.0.1.t04804-RA"/>
    <property type="gene ID" value="nRc.2.0.1.g04804"/>
</dbReference>
<keyword evidence="1" id="KW-0812">Transmembrane</keyword>
<evidence type="ECO:0000313" key="3">
    <source>
        <dbReference type="WBParaSite" id="nRc.2.0.1.t04804-RA"/>
    </source>
</evidence>
<keyword evidence="1" id="KW-1133">Transmembrane helix</keyword>
<feature type="transmembrane region" description="Helical" evidence="1">
    <location>
        <begin position="61"/>
        <end position="80"/>
    </location>
</feature>
<name>A0A915HSR6_ROMCU</name>
<protein>
    <submittedName>
        <fullName evidence="3">Uncharacterized protein</fullName>
    </submittedName>
</protein>
<evidence type="ECO:0000256" key="1">
    <source>
        <dbReference type="SAM" id="Phobius"/>
    </source>
</evidence>
<sequence length="90" mass="9689">MQDTPFIEATTTLMVSRCVGTPVDIVVSPTRPLVEVSAIAVAAICANVNCVFLFGPSAIAPIFKCAIFLCALCICAMCIMRQLQLRQRNP</sequence>
<dbReference type="AlphaFoldDB" id="A0A915HSR6"/>
<organism evidence="2 3">
    <name type="scientific">Romanomermis culicivorax</name>
    <name type="common">Nematode worm</name>
    <dbReference type="NCBI Taxonomy" id="13658"/>
    <lineage>
        <taxon>Eukaryota</taxon>
        <taxon>Metazoa</taxon>
        <taxon>Ecdysozoa</taxon>
        <taxon>Nematoda</taxon>
        <taxon>Enoplea</taxon>
        <taxon>Dorylaimia</taxon>
        <taxon>Mermithida</taxon>
        <taxon>Mermithoidea</taxon>
        <taxon>Mermithidae</taxon>
        <taxon>Romanomermis</taxon>
    </lineage>
</organism>
<accession>A0A915HSR6</accession>
<keyword evidence="2" id="KW-1185">Reference proteome</keyword>
<evidence type="ECO:0000313" key="2">
    <source>
        <dbReference type="Proteomes" id="UP000887565"/>
    </source>
</evidence>